<evidence type="ECO:0000313" key="2">
    <source>
        <dbReference type="Proteomes" id="UP000053854"/>
    </source>
</evidence>
<dbReference type="EMBL" id="KL258347">
    <property type="protein sequence ID" value="KFZ58443.1"/>
    <property type="molecule type" value="Genomic_DNA"/>
</dbReference>
<reference evidence="1 2" key="1">
    <citation type="submission" date="2014-04" db="EMBL/GenBank/DDBJ databases">
        <title>Genome evolution of avian class.</title>
        <authorList>
            <person name="Zhang G."/>
            <person name="Li C."/>
        </authorList>
    </citation>
    <scope>NUCLEOTIDE SEQUENCE [LARGE SCALE GENOMIC DNA]</scope>
    <source>
        <strain evidence="1">BGI_N338</strain>
    </source>
</reference>
<protein>
    <submittedName>
        <fullName evidence="1">Uncharacterized protein</fullName>
    </submittedName>
</protein>
<accession>A0A094KGE0</accession>
<proteinExistence type="predicted"/>
<gene>
    <name evidence="1" type="ORF">N338_00971</name>
</gene>
<sequence length="91" mass="10566">MKSKDQLYHPHAATIKIDSHLQGVVTLPCCIIQRPCKITVPISRGTFCLWKNPISAMYVGQKCLMLILRRMLQSQVFLCDLCKHRCSRFRF</sequence>
<keyword evidence="2" id="KW-1185">Reference proteome</keyword>
<dbReference type="OrthoDB" id="10336758at2759"/>
<name>A0A094KGE0_PODCR</name>
<organism evidence="1 2">
    <name type="scientific">Podiceps cristatus</name>
    <name type="common">Great crested grebe</name>
    <dbReference type="NCBI Taxonomy" id="345573"/>
    <lineage>
        <taxon>Eukaryota</taxon>
        <taxon>Metazoa</taxon>
        <taxon>Chordata</taxon>
        <taxon>Craniata</taxon>
        <taxon>Vertebrata</taxon>
        <taxon>Euteleostomi</taxon>
        <taxon>Archelosauria</taxon>
        <taxon>Archosauria</taxon>
        <taxon>Dinosauria</taxon>
        <taxon>Saurischia</taxon>
        <taxon>Theropoda</taxon>
        <taxon>Coelurosauria</taxon>
        <taxon>Aves</taxon>
        <taxon>Neognathae</taxon>
        <taxon>Neoaves</taxon>
        <taxon>Mirandornithes</taxon>
        <taxon>Podicipediformes</taxon>
        <taxon>Podicipedidae</taxon>
        <taxon>Podiceps</taxon>
    </lineage>
</organism>
<evidence type="ECO:0000313" key="1">
    <source>
        <dbReference type="EMBL" id="KFZ58443.1"/>
    </source>
</evidence>
<dbReference type="Proteomes" id="UP000053854">
    <property type="component" value="Unassembled WGS sequence"/>
</dbReference>
<dbReference type="AlphaFoldDB" id="A0A094KGE0"/>